<dbReference type="PROSITE" id="PS51352">
    <property type="entry name" value="THIOREDOXIN_2"/>
    <property type="match status" value="2"/>
</dbReference>
<evidence type="ECO:0000256" key="3">
    <source>
        <dbReference type="SAM" id="SignalP"/>
    </source>
</evidence>
<keyword evidence="2 3" id="KW-0732">Signal</keyword>
<feature type="chain" id="PRO_5043605972" evidence="3">
    <location>
        <begin position="24"/>
        <end position="660"/>
    </location>
</feature>
<accession>A0AAV0B2R7</accession>
<dbReference type="InterPro" id="IPR036249">
    <property type="entry name" value="Thioredoxin-like_sf"/>
</dbReference>
<name>A0AAV0B2R7_PHAPC</name>
<dbReference type="Gene3D" id="3.40.30.10">
    <property type="entry name" value="Glutaredoxin"/>
    <property type="match status" value="3"/>
</dbReference>
<evidence type="ECO:0000259" key="4">
    <source>
        <dbReference type="PROSITE" id="PS51352"/>
    </source>
</evidence>
<dbReference type="GO" id="GO:0003756">
    <property type="term" value="F:protein disulfide isomerase activity"/>
    <property type="evidence" value="ECO:0007669"/>
    <property type="project" value="TreeGrafter"/>
</dbReference>
<feature type="domain" description="Thioredoxin" evidence="4">
    <location>
        <begin position="9"/>
        <end position="151"/>
    </location>
</feature>
<comment type="similarity">
    <text evidence="1">Belongs to the protein disulfide isomerase family.</text>
</comment>
<dbReference type="Pfam" id="PF00085">
    <property type="entry name" value="Thioredoxin"/>
    <property type="match status" value="2"/>
</dbReference>
<comment type="caution">
    <text evidence="5">The sequence shown here is derived from an EMBL/GenBank/DDBJ whole genome shotgun (WGS) entry which is preliminary data.</text>
</comment>
<dbReference type="InterPro" id="IPR013766">
    <property type="entry name" value="Thioredoxin_domain"/>
</dbReference>
<evidence type="ECO:0000313" key="6">
    <source>
        <dbReference type="Proteomes" id="UP001153365"/>
    </source>
</evidence>
<feature type="domain" description="Thioredoxin" evidence="4">
    <location>
        <begin position="196"/>
        <end position="321"/>
    </location>
</feature>
<organism evidence="5 6">
    <name type="scientific">Phakopsora pachyrhizi</name>
    <name type="common">Asian soybean rust disease fungus</name>
    <dbReference type="NCBI Taxonomy" id="170000"/>
    <lineage>
        <taxon>Eukaryota</taxon>
        <taxon>Fungi</taxon>
        <taxon>Dikarya</taxon>
        <taxon>Basidiomycota</taxon>
        <taxon>Pucciniomycotina</taxon>
        <taxon>Pucciniomycetes</taxon>
        <taxon>Pucciniales</taxon>
        <taxon>Phakopsoraceae</taxon>
        <taxon>Phakopsora</taxon>
    </lineage>
</organism>
<dbReference type="Proteomes" id="UP001153365">
    <property type="component" value="Unassembled WGS sequence"/>
</dbReference>
<dbReference type="GO" id="GO:0006457">
    <property type="term" value="P:protein folding"/>
    <property type="evidence" value="ECO:0007669"/>
    <property type="project" value="TreeGrafter"/>
</dbReference>
<evidence type="ECO:0000256" key="1">
    <source>
        <dbReference type="ARBA" id="ARBA00006347"/>
    </source>
</evidence>
<dbReference type="PANTHER" id="PTHR45672">
    <property type="entry name" value="PROTEIN DISULFIDE-ISOMERASE C17H9.14C-RELATED"/>
    <property type="match status" value="1"/>
</dbReference>
<dbReference type="AlphaFoldDB" id="A0AAV0B2R7"/>
<evidence type="ECO:0000256" key="2">
    <source>
        <dbReference type="ARBA" id="ARBA00022729"/>
    </source>
</evidence>
<evidence type="ECO:0000313" key="5">
    <source>
        <dbReference type="EMBL" id="CAH7676514.1"/>
    </source>
</evidence>
<dbReference type="PROSITE" id="PS00194">
    <property type="entry name" value="THIOREDOXIN_1"/>
    <property type="match status" value="1"/>
</dbReference>
<dbReference type="InterPro" id="IPR051063">
    <property type="entry name" value="PDI"/>
</dbReference>
<dbReference type="GO" id="GO:0005783">
    <property type="term" value="C:endoplasmic reticulum"/>
    <property type="evidence" value="ECO:0007669"/>
    <property type="project" value="TreeGrafter"/>
</dbReference>
<dbReference type="PANTHER" id="PTHR45672:SF3">
    <property type="entry name" value="THIOREDOXIN DOMAIN-CONTAINING PROTEIN 5"/>
    <property type="match status" value="1"/>
</dbReference>
<dbReference type="CDD" id="cd02961">
    <property type="entry name" value="PDI_a_family"/>
    <property type="match status" value="1"/>
</dbReference>
<sequence length="660" mass="75047">MRFRSSLPLTLSSLLRVLTLIESFNTQISICSTTTSSSSSELHAGVQLSESNFDNLTGTGQWFVEHFSPFCAHCKKFAPTWIKLNEQVKPFQSRGLSMGQIDCIAQGDLCVRLDIEYYPQMKLIEDGKVVESYSGPRVLDDLTKYLDLKSNNYSTLHHLSDLNQTSELTSTNKVSLDPTRTHKDLEEKLNLNGSDNELLLHSRLVETPNRDGKVIHLSKEDLLNYINSDSIHGPVFVKYYAPWCGHCRKLAPVWKDLAKSLINTVNVVEFDCEDPRNKLICKDEEVSYFPTLSFYQDGTKVNYKGPRTIGGLDNFARRAAASAGTKEIGIEDFKSLLTRESVFFLLVYTPETERSTINLVQNIAKSFLGTALVYKTSATQLKEHFRVSTGSSKLLVFKDSEEEPWDTFELSQSNSSIPLPMKAYESTTKSQSSSIQRFLSSNNLPLLSELNSLNFETIIKASGPRLIVLACFNKGIRTDGGGKGDRDLDDAKTQLKVWARQWRMSQLARKVETTVDWVWVDAEEWKDWLFVCVHTKEQNKKIHFPSIKTPTRAHITHFYFSLVNISFFFFQKKIQSNYGIDPVRSKASSINSKIIVIEPSKGIFYDRQANGYLIGWKSTSIFQTLLAVELGKVHHRVSGTFFDRIIWVSFLIELAFFFLF</sequence>
<proteinExistence type="inferred from homology"/>
<dbReference type="InterPro" id="IPR017937">
    <property type="entry name" value="Thioredoxin_CS"/>
</dbReference>
<dbReference type="EMBL" id="CALTRL010002713">
    <property type="protein sequence ID" value="CAH7676514.1"/>
    <property type="molecule type" value="Genomic_DNA"/>
</dbReference>
<protein>
    <submittedName>
        <fullName evidence="5">Thioredoxin-like protein</fullName>
    </submittedName>
</protein>
<feature type="signal peptide" evidence="3">
    <location>
        <begin position="1"/>
        <end position="23"/>
    </location>
</feature>
<reference evidence="5" key="1">
    <citation type="submission" date="2022-06" db="EMBL/GenBank/DDBJ databases">
        <authorList>
            <consortium name="SYNGENTA / RWTH Aachen University"/>
        </authorList>
    </citation>
    <scope>NUCLEOTIDE SEQUENCE</scope>
</reference>
<gene>
    <name evidence="5" type="ORF">PPACK8108_LOCUS11655</name>
</gene>
<dbReference type="SUPFAM" id="SSF52833">
    <property type="entry name" value="Thioredoxin-like"/>
    <property type="match status" value="2"/>
</dbReference>
<keyword evidence="6" id="KW-1185">Reference proteome</keyword>